<reference evidence="2 3" key="1">
    <citation type="submission" date="2010-03" db="EMBL/GenBank/DDBJ databases">
        <title>Complete sequence of Sideroxydans lithotrophicus ES-1.</title>
        <authorList>
            <consortium name="US DOE Joint Genome Institute"/>
            <person name="Lucas S."/>
            <person name="Copeland A."/>
            <person name="Lapidus A."/>
            <person name="Cheng J.-F."/>
            <person name="Bruce D."/>
            <person name="Goodwin L."/>
            <person name="Pitluck S."/>
            <person name="Munk A.C."/>
            <person name="Detter J.C."/>
            <person name="Han C."/>
            <person name="Tapia R."/>
            <person name="Larimer F."/>
            <person name="Land M."/>
            <person name="Hauser L."/>
            <person name="Kyrpides N."/>
            <person name="Ivanova N."/>
            <person name="Emerson D."/>
            <person name="Woyke T."/>
        </authorList>
    </citation>
    <scope>NUCLEOTIDE SEQUENCE [LARGE SCALE GENOMIC DNA]</scope>
    <source>
        <strain evidence="2 3">ES-1</strain>
    </source>
</reference>
<dbReference type="Proteomes" id="UP000001625">
    <property type="component" value="Chromosome"/>
</dbReference>
<dbReference type="eggNOG" id="ENOG5033P2Y">
    <property type="taxonomic scope" value="Bacteria"/>
</dbReference>
<dbReference type="EMBL" id="CP001965">
    <property type="protein sequence ID" value="ADE11509.1"/>
    <property type="molecule type" value="Genomic_DNA"/>
</dbReference>
<dbReference type="KEGG" id="slt:Slit_1272"/>
<dbReference type="InterPro" id="IPR009883">
    <property type="entry name" value="YgfX"/>
</dbReference>
<dbReference type="RefSeq" id="WP_013029407.1">
    <property type="nucleotide sequence ID" value="NC_013959.1"/>
</dbReference>
<keyword evidence="1" id="KW-0812">Transmembrane</keyword>
<accession>D5CRC3</accession>
<gene>
    <name evidence="2" type="ordered locus">Slit_1272</name>
</gene>
<sequence precursor="true">MQRSFKLRPSRSLALYFFILCSAALVALWLLPLPKLPLIGMTVLVLCWGGYCLLLHANLRMEHSCIAFRLEDDGNIVLVLRNGRHAPCRISPDSVVTPYLVILNVVLNEKGGRRSLLILRDGTGQESFRRLCIALRWGDASNQAAT</sequence>
<organism evidence="2 3">
    <name type="scientific">Sideroxydans lithotrophicus (strain ES-1)</name>
    <dbReference type="NCBI Taxonomy" id="580332"/>
    <lineage>
        <taxon>Bacteria</taxon>
        <taxon>Pseudomonadati</taxon>
        <taxon>Pseudomonadota</taxon>
        <taxon>Betaproteobacteria</taxon>
        <taxon>Nitrosomonadales</taxon>
        <taxon>Gallionellaceae</taxon>
        <taxon>Sideroxydans</taxon>
    </lineage>
</organism>
<proteinExistence type="predicted"/>
<feature type="transmembrane region" description="Helical" evidence="1">
    <location>
        <begin position="38"/>
        <end position="59"/>
    </location>
</feature>
<protein>
    <recommendedName>
        <fullName evidence="4">Toxin CptA</fullName>
    </recommendedName>
</protein>
<dbReference type="AlphaFoldDB" id="D5CRC3"/>
<dbReference type="STRING" id="580332.Slit_1272"/>
<feature type="transmembrane region" description="Helical" evidence="1">
    <location>
        <begin position="12"/>
        <end position="32"/>
    </location>
</feature>
<keyword evidence="1" id="KW-0472">Membrane</keyword>
<evidence type="ECO:0000313" key="2">
    <source>
        <dbReference type="EMBL" id="ADE11509.1"/>
    </source>
</evidence>
<evidence type="ECO:0008006" key="4">
    <source>
        <dbReference type="Google" id="ProtNLM"/>
    </source>
</evidence>
<keyword evidence="1" id="KW-1133">Transmembrane helix</keyword>
<dbReference type="HOGENOM" id="CLU_140397_1_0_4"/>
<name>D5CRC3_SIDLE</name>
<evidence type="ECO:0000313" key="3">
    <source>
        <dbReference type="Proteomes" id="UP000001625"/>
    </source>
</evidence>
<dbReference type="OrthoDB" id="8613104at2"/>
<evidence type="ECO:0000256" key="1">
    <source>
        <dbReference type="SAM" id="Phobius"/>
    </source>
</evidence>
<keyword evidence="3" id="KW-1185">Reference proteome</keyword>
<dbReference type="Pfam" id="PF07254">
    <property type="entry name" value="Cpta_toxin"/>
    <property type="match status" value="1"/>
</dbReference>